<evidence type="ECO:0000256" key="2">
    <source>
        <dbReference type="ARBA" id="ARBA00004498"/>
    </source>
</evidence>
<dbReference type="PRINTS" id="PR01424">
    <property type="entry name" value="TGFBETA1"/>
</dbReference>
<feature type="chain" id="PRO_5039968528" description="Transforming growth factor beta" evidence="12">
    <location>
        <begin position="21"/>
        <end position="394"/>
    </location>
</feature>
<dbReference type="InterPro" id="IPR001111">
    <property type="entry name" value="TGF-b_propeptide"/>
</dbReference>
<comment type="similarity">
    <text evidence="3 12 13">Belongs to the TGF-beta family.</text>
</comment>
<keyword evidence="5" id="KW-0272">Extracellular matrix</keyword>
<comment type="subunit">
    <text evidence="12">Homodimer; disulfide-linked.</text>
</comment>
<keyword evidence="7 12" id="KW-0732">Signal</keyword>
<protein>
    <recommendedName>
        <fullName evidence="12">Transforming growth factor beta</fullName>
    </recommendedName>
</protein>
<evidence type="ECO:0000256" key="10">
    <source>
        <dbReference type="ARBA" id="ARBA00023180"/>
    </source>
</evidence>
<dbReference type="GO" id="GO:0042127">
    <property type="term" value="P:regulation of cell population proliferation"/>
    <property type="evidence" value="ECO:0007669"/>
    <property type="project" value="TreeGrafter"/>
</dbReference>
<evidence type="ECO:0000256" key="8">
    <source>
        <dbReference type="ARBA" id="ARBA00023030"/>
    </source>
</evidence>
<comment type="function">
    <text evidence="1">Transforming growth factor beta-1 proprotein: Precursor of the Latency-associated peptide (LAP) and Transforming growth factor beta-1 (TGF-beta-1) chains, which constitute the regulatory and active subunit of TGF-beta-1, respectively.</text>
</comment>
<dbReference type="InterPro" id="IPR029034">
    <property type="entry name" value="Cystine-knot_cytokine"/>
</dbReference>
<dbReference type="InterPro" id="IPR001839">
    <property type="entry name" value="TGF-b_C"/>
</dbReference>
<evidence type="ECO:0000256" key="1">
    <source>
        <dbReference type="ARBA" id="ARBA00002007"/>
    </source>
</evidence>
<dbReference type="SUPFAM" id="SSF57501">
    <property type="entry name" value="Cystine-knot cytokines"/>
    <property type="match status" value="1"/>
</dbReference>
<gene>
    <name evidence="15" type="primary">LOC117437622</name>
</gene>
<keyword evidence="9" id="KW-1015">Disulfide bond</keyword>
<evidence type="ECO:0000313" key="16">
    <source>
        <dbReference type="Proteomes" id="UP000694405"/>
    </source>
</evidence>
<dbReference type="GO" id="GO:0007179">
    <property type="term" value="P:transforming growth factor beta receptor signaling pathway"/>
    <property type="evidence" value="ECO:0007669"/>
    <property type="project" value="TreeGrafter"/>
</dbReference>
<dbReference type="PROSITE" id="PS00250">
    <property type="entry name" value="TGF_BETA_1"/>
    <property type="match status" value="1"/>
</dbReference>
<feature type="compositionally biased region" description="Pro residues" evidence="14">
    <location>
        <begin position="52"/>
        <end position="72"/>
    </location>
</feature>
<dbReference type="Pfam" id="PF00688">
    <property type="entry name" value="TGFb_propeptide"/>
    <property type="match status" value="1"/>
</dbReference>
<dbReference type="PRINTS" id="PR01423">
    <property type="entry name" value="TGFBETA"/>
</dbReference>
<sequence length="394" mass="44213">MELPLPLPLLLALALAAARALSTCRTLDLEAARRKRIEAVRGQILSKLRLQSPPPPPPSPSPPSSAPPPPPELPDDVRALYNSTWELLEQERARAAPPAGPEEYYAKELHRFPMEPPGDAPPPGHALLLRFNASRVRAELGRGALLHRAELRMLRQRAPEGGDQQRLELYQGYGNSSWRYLQGRWVQAGPEDEWLWFDVTEAVQQWLRGNDPIGTFKLSVHCPCDEPGPPPPLRITFEGFEQPRGDLEGLARRQRRPPHVTAMVLPEERGSDMRSTRRRRGTGSDAAFCFGPEEQSCCLRPLYIDFRRDLQWRWIHEPRGYMANFCGGGCPFLWSSDSQHAKVLALYNQHHPGASGAPCCVPQTLAPLPIVYYVGRKARVEQLSDMVVQACKCS</sequence>
<dbReference type="Gene3D" id="2.10.90.10">
    <property type="entry name" value="Cystine-knot cytokines"/>
    <property type="match status" value="1"/>
</dbReference>
<feature type="region of interest" description="Disordered" evidence="14">
    <location>
        <begin position="45"/>
        <end position="76"/>
    </location>
</feature>
<reference evidence="15" key="3">
    <citation type="submission" date="2025-09" db="UniProtKB">
        <authorList>
            <consortium name="Ensembl"/>
        </authorList>
    </citation>
    <scope>IDENTIFICATION</scope>
</reference>
<dbReference type="InterPro" id="IPR016319">
    <property type="entry name" value="TGF-beta"/>
</dbReference>
<dbReference type="PROSITE" id="PS51362">
    <property type="entry name" value="TGF_BETA_2"/>
    <property type="match status" value="1"/>
</dbReference>
<dbReference type="PANTHER" id="PTHR11848:SF125">
    <property type="entry name" value="TRANSFORMING GROWTH FACTOR BETA-1 PROPROTEIN"/>
    <property type="match status" value="1"/>
</dbReference>
<evidence type="ECO:0000256" key="6">
    <source>
        <dbReference type="ARBA" id="ARBA00022685"/>
    </source>
</evidence>
<evidence type="ECO:0000256" key="12">
    <source>
        <dbReference type="PIRNR" id="PIRNR001787"/>
    </source>
</evidence>
<evidence type="ECO:0000256" key="11">
    <source>
        <dbReference type="ARBA" id="ARBA00023246"/>
    </source>
</evidence>
<dbReference type="GO" id="GO:0005125">
    <property type="term" value="F:cytokine activity"/>
    <property type="evidence" value="ECO:0007669"/>
    <property type="project" value="TreeGrafter"/>
</dbReference>
<keyword evidence="4 12" id="KW-0964">Secreted</keyword>
<evidence type="ECO:0000256" key="13">
    <source>
        <dbReference type="RuleBase" id="RU000354"/>
    </source>
</evidence>
<dbReference type="GO" id="GO:0008083">
    <property type="term" value="F:growth factor activity"/>
    <property type="evidence" value="ECO:0007669"/>
    <property type="project" value="UniProtKB-UniRule"/>
</dbReference>
<dbReference type="Proteomes" id="UP000694405">
    <property type="component" value="Chromosome 24"/>
</dbReference>
<keyword evidence="16" id="KW-1185">Reference proteome</keyword>
<evidence type="ECO:0000256" key="4">
    <source>
        <dbReference type="ARBA" id="ARBA00022525"/>
    </source>
</evidence>
<dbReference type="AlphaFoldDB" id="A0A8V5GQD5"/>
<evidence type="ECO:0000256" key="5">
    <source>
        <dbReference type="ARBA" id="ARBA00022530"/>
    </source>
</evidence>
<dbReference type="PANTHER" id="PTHR11848">
    <property type="entry name" value="TGF-BETA FAMILY"/>
    <property type="match status" value="1"/>
</dbReference>
<dbReference type="Gene3D" id="2.60.120.970">
    <property type="match status" value="1"/>
</dbReference>
<feature type="signal peptide" evidence="12">
    <location>
        <begin position="1"/>
        <end position="20"/>
    </location>
</feature>
<comment type="subcellular location">
    <subcellularLocation>
        <location evidence="2">Secreted</location>
        <location evidence="2">Extracellular space</location>
        <location evidence="2">Extracellular matrix</location>
    </subcellularLocation>
</comment>
<dbReference type="InterPro" id="IPR003939">
    <property type="entry name" value="TGFb1"/>
</dbReference>
<dbReference type="InterPro" id="IPR015615">
    <property type="entry name" value="TGF-beta-rel"/>
</dbReference>
<evidence type="ECO:0000256" key="3">
    <source>
        <dbReference type="ARBA" id="ARBA00006656"/>
    </source>
</evidence>
<reference evidence="15" key="1">
    <citation type="submission" date="2020-03" db="EMBL/GenBank/DDBJ databases">
        <title>Melopsittacus undulatus (budgerigar) genome, bMelUnd1, maternal haplotype with Z.</title>
        <authorList>
            <person name="Gedman G."/>
            <person name="Mountcastle J."/>
            <person name="Haase B."/>
            <person name="Formenti G."/>
            <person name="Wright T."/>
            <person name="Apodaca J."/>
            <person name="Pelan S."/>
            <person name="Chow W."/>
            <person name="Rhie A."/>
            <person name="Howe K."/>
            <person name="Fedrigo O."/>
            <person name="Jarvis E.D."/>
        </authorList>
    </citation>
    <scope>NUCLEOTIDE SEQUENCE [LARGE SCALE GENOMIC DNA]</scope>
</reference>
<proteinExistence type="inferred from homology"/>
<dbReference type="GO" id="GO:0005160">
    <property type="term" value="F:transforming growth factor beta receptor binding"/>
    <property type="evidence" value="ECO:0007669"/>
    <property type="project" value="InterPro"/>
</dbReference>
<dbReference type="OrthoDB" id="8863549at2759"/>
<name>A0A8V5GQD5_MELUD</name>
<dbReference type="SMART" id="SM00204">
    <property type="entry name" value="TGFB"/>
    <property type="match status" value="1"/>
</dbReference>
<keyword evidence="6" id="KW-0165">Cleavage on pair of basic residues</keyword>
<evidence type="ECO:0000256" key="9">
    <source>
        <dbReference type="ARBA" id="ARBA00023157"/>
    </source>
</evidence>
<reference evidence="15" key="2">
    <citation type="submission" date="2025-08" db="UniProtKB">
        <authorList>
            <consortium name="Ensembl"/>
        </authorList>
    </citation>
    <scope>IDENTIFICATION</scope>
</reference>
<dbReference type="GO" id="GO:0005615">
    <property type="term" value="C:extracellular space"/>
    <property type="evidence" value="ECO:0007669"/>
    <property type="project" value="UniProtKB-UniRule"/>
</dbReference>
<dbReference type="CDD" id="cd19384">
    <property type="entry name" value="TGF_beta_TGFB1"/>
    <property type="match status" value="1"/>
</dbReference>
<evidence type="ECO:0000256" key="7">
    <source>
        <dbReference type="ARBA" id="ARBA00022729"/>
    </source>
</evidence>
<organism evidence="15 16">
    <name type="scientific">Melopsittacus undulatus</name>
    <name type="common">Budgerigar</name>
    <name type="synonym">Psittacus undulatus</name>
    <dbReference type="NCBI Taxonomy" id="13146"/>
    <lineage>
        <taxon>Eukaryota</taxon>
        <taxon>Metazoa</taxon>
        <taxon>Chordata</taxon>
        <taxon>Craniata</taxon>
        <taxon>Vertebrata</taxon>
        <taxon>Euteleostomi</taxon>
        <taxon>Archelosauria</taxon>
        <taxon>Archosauria</taxon>
        <taxon>Dinosauria</taxon>
        <taxon>Saurischia</taxon>
        <taxon>Theropoda</taxon>
        <taxon>Coelurosauria</taxon>
        <taxon>Aves</taxon>
        <taxon>Neognathae</taxon>
        <taxon>Neoaves</taxon>
        <taxon>Telluraves</taxon>
        <taxon>Australaves</taxon>
        <taxon>Psittaciformes</taxon>
        <taxon>Psittaculidae</taxon>
        <taxon>Melopsittacus</taxon>
    </lineage>
</organism>
<dbReference type="FunFam" id="2.10.90.10:FF:000004">
    <property type="entry name" value="Transforming growth factor beta"/>
    <property type="match status" value="1"/>
</dbReference>
<dbReference type="GO" id="GO:0051781">
    <property type="term" value="P:positive regulation of cell division"/>
    <property type="evidence" value="ECO:0007669"/>
    <property type="project" value="UniProtKB-UniRule"/>
</dbReference>
<keyword evidence="10" id="KW-0325">Glycoprotein</keyword>
<dbReference type="InterPro" id="IPR017948">
    <property type="entry name" value="TGFb_CS"/>
</dbReference>
<dbReference type="PIRSF" id="PIRSF001787">
    <property type="entry name" value="TGF-beta"/>
    <property type="match status" value="1"/>
</dbReference>
<keyword evidence="8 12" id="KW-0339">Growth factor</keyword>
<dbReference type="Pfam" id="PF00019">
    <property type="entry name" value="TGF_beta"/>
    <property type="match status" value="1"/>
</dbReference>
<evidence type="ECO:0000256" key="14">
    <source>
        <dbReference type="SAM" id="MobiDB-lite"/>
    </source>
</evidence>
<accession>A0A8V5GQD5</accession>
<dbReference type="Ensembl" id="ENSMUNT00000026668.1">
    <property type="protein sequence ID" value="ENSMUNP00000023671.1"/>
    <property type="gene ID" value="ENSMUNG00000018366.1"/>
</dbReference>
<keyword evidence="11 12" id="KW-0497">Mitogen</keyword>
<evidence type="ECO:0000313" key="15">
    <source>
        <dbReference type="Ensembl" id="ENSMUNP00000023671.1"/>
    </source>
</evidence>